<dbReference type="GO" id="GO:0004190">
    <property type="term" value="F:aspartic-type endopeptidase activity"/>
    <property type="evidence" value="ECO:0000318"/>
    <property type="project" value="GO_Central"/>
</dbReference>
<dbReference type="PANTHER" id="PTHR47967:SF116">
    <property type="entry name" value="ASPARTIC PROTEINASE CDR1-LIKE"/>
    <property type="match status" value="1"/>
</dbReference>
<dbReference type="GO" id="GO:0006508">
    <property type="term" value="P:proteolysis"/>
    <property type="evidence" value="ECO:0000318"/>
    <property type="project" value="GO_Central"/>
</dbReference>
<dbReference type="Pfam" id="PF14541">
    <property type="entry name" value="TAXi_C"/>
    <property type="match status" value="1"/>
</dbReference>
<dbReference type="AlphaFoldDB" id="A0A061F755"/>
<name>A0A061F755_THECC</name>
<dbReference type="InParanoid" id="A0A061F755"/>
<dbReference type="PANTHER" id="PTHR47967">
    <property type="entry name" value="OS07G0603500 PROTEIN-RELATED"/>
    <property type="match status" value="1"/>
</dbReference>
<reference evidence="5 6" key="1">
    <citation type="journal article" date="2013" name="Genome Biol.">
        <title>The genome sequence of the most widely cultivated cacao type and its use to identify candidate genes regulating pod color.</title>
        <authorList>
            <person name="Motamayor J.C."/>
            <person name="Mockaitis K."/>
            <person name="Schmutz J."/>
            <person name="Haiminen N."/>
            <person name="Iii D.L."/>
            <person name="Cornejo O."/>
            <person name="Findley S.D."/>
            <person name="Zheng P."/>
            <person name="Utro F."/>
            <person name="Royaert S."/>
            <person name="Saski C."/>
            <person name="Jenkins J."/>
            <person name="Podicheti R."/>
            <person name="Zhao M."/>
            <person name="Scheffler B.E."/>
            <person name="Stack J.C."/>
            <person name="Feltus F.A."/>
            <person name="Mustiga G.M."/>
            <person name="Amores F."/>
            <person name="Phillips W."/>
            <person name="Marelli J.P."/>
            <person name="May G.D."/>
            <person name="Shapiro H."/>
            <person name="Ma J."/>
            <person name="Bustamante C.D."/>
            <person name="Schnell R.J."/>
            <person name="Main D."/>
            <person name="Gilbert D."/>
            <person name="Parida L."/>
            <person name="Kuhn D.N."/>
        </authorList>
    </citation>
    <scope>NUCLEOTIDE SEQUENCE [LARGE SCALE GENOMIC DNA]</scope>
    <source>
        <strain evidence="6">cv. Matina 1-6</strain>
    </source>
</reference>
<dbReference type="EMBL" id="CM001883">
    <property type="protein sequence ID" value="EOY10344.1"/>
    <property type="molecule type" value="Genomic_DNA"/>
</dbReference>
<organism evidence="5 6">
    <name type="scientific">Theobroma cacao</name>
    <name type="common">Cacao</name>
    <name type="synonym">Cocoa</name>
    <dbReference type="NCBI Taxonomy" id="3641"/>
    <lineage>
        <taxon>Eukaryota</taxon>
        <taxon>Viridiplantae</taxon>
        <taxon>Streptophyta</taxon>
        <taxon>Embryophyta</taxon>
        <taxon>Tracheophyta</taxon>
        <taxon>Spermatophyta</taxon>
        <taxon>Magnoliopsida</taxon>
        <taxon>eudicotyledons</taxon>
        <taxon>Gunneridae</taxon>
        <taxon>Pentapetalae</taxon>
        <taxon>rosids</taxon>
        <taxon>malvids</taxon>
        <taxon>Malvales</taxon>
        <taxon>Malvaceae</taxon>
        <taxon>Byttnerioideae</taxon>
        <taxon>Theobroma</taxon>
    </lineage>
</organism>
<evidence type="ECO:0000256" key="3">
    <source>
        <dbReference type="ARBA" id="ARBA00022801"/>
    </source>
</evidence>
<evidence type="ECO:0000256" key="1">
    <source>
        <dbReference type="ARBA" id="ARBA00007447"/>
    </source>
</evidence>
<dbReference type="MEROPS" id="A01.069"/>
<keyword evidence="6" id="KW-1185">Reference proteome</keyword>
<dbReference type="Gene3D" id="2.40.70.10">
    <property type="entry name" value="Acid Proteases"/>
    <property type="match status" value="1"/>
</dbReference>
<dbReference type="InterPro" id="IPR051708">
    <property type="entry name" value="Plant_Aspart_Prot_A1"/>
</dbReference>
<dbReference type="InterPro" id="IPR021109">
    <property type="entry name" value="Peptidase_aspartic_dom_sf"/>
</dbReference>
<dbReference type="PROSITE" id="PS51767">
    <property type="entry name" value="PEPTIDASE_A1"/>
    <property type="match status" value="1"/>
</dbReference>
<dbReference type="InterPro" id="IPR032799">
    <property type="entry name" value="TAXi_C"/>
</dbReference>
<keyword evidence="2 5" id="KW-0645">Protease</keyword>
<dbReference type="InterPro" id="IPR032861">
    <property type="entry name" value="TAXi_N"/>
</dbReference>
<gene>
    <name evidence="5" type="ORF">TCM_025718</name>
</gene>
<dbReference type="Proteomes" id="UP000026915">
    <property type="component" value="Chromosome 5"/>
</dbReference>
<dbReference type="HOGENOM" id="CLU_892571_0_0_1"/>
<dbReference type="STRING" id="3641.A0A061F755"/>
<evidence type="ECO:0000256" key="2">
    <source>
        <dbReference type="ARBA" id="ARBA00022670"/>
    </source>
</evidence>
<protein>
    <submittedName>
        <fullName evidence="5">Eukaryotic aspartyl protease family protein, putative</fullName>
    </submittedName>
</protein>
<dbReference type="Gramene" id="EOY10344">
    <property type="protein sequence ID" value="EOY10344"/>
    <property type="gene ID" value="TCM_025718"/>
</dbReference>
<dbReference type="SUPFAM" id="SSF50630">
    <property type="entry name" value="Acid proteases"/>
    <property type="match status" value="2"/>
</dbReference>
<sequence>MEQLKHVHLNVNVFGVTTLLPQKEIFLPLFLAHSQHDCTPTFFPSVWALLKPTCNVFPTIILLYLLQAWQLKFITQIFCIALATIISCYFFSHRPSLEAQNDGIGVELIPRDSPKSPFYNQLETTSQRTINALQRSLTHVNHFTPSCISKNEAQSHIIANQGEYLMNISMGTPPFEILAITDTGSDLTWTQCEPCPECYKQDAPLFNPKSSSTYKSEIDAKRVDAPAETLSLWYEAQNDFKVPNITVHSTNADVKLSPLNTFVLVSEGVSCFSFTTISDFSIYGNLAQMNFLVGYDIENQAVSFKPTACTKE</sequence>
<feature type="domain" description="Peptidase A1" evidence="4">
    <location>
        <begin position="164"/>
        <end position="312"/>
    </location>
</feature>
<dbReference type="Pfam" id="PF14543">
    <property type="entry name" value="TAXi_N"/>
    <property type="match status" value="1"/>
</dbReference>
<evidence type="ECO:0000313" key="5">
    <source>
        <dbReference type="EMBL" id="EOY10344.1"/>
    </source>
</evidence>
<proteinExistence type="inferred from homology"/>
<dbReference type="eggNOG" id="KOG1339">
    <property type="taxonomic scope" value="Eukaryota"/>
</dbReference>
<evidence type="ECO:0000259" key="4">
    <source>
        <dbReference type="PROSITE" id="PS51767"/>
    </source>
</evidence>
<evidence type="ECO:0000313" key="6">
    <source>
        <dbReference type="Proteomes" id="UP000026915"/>
    </source>
</evidence>
<keyword evidence="3" id="KW-0378">Hydrolase</keyword>
<comment type="similarity">
    <text evidence="1">Belongs to the peptidase A1 family.</text>
</comment>
<accession>A0A061F755</accession>
<dbReference type="InterPro" id="IPR033121">
    <property type="entry name" value="PEPTIDASE_A1"/>
</dbReference>